<protein>
    <submittedName>
        <fullName evidence="2">DUF4198 domain-containing protein</fullName>
    </submittedName>
</protein>
<keyword evidence="3" id="KW-1185">Reference proteome</keyword>
<organism evidence="2 3">
    <name type="scientific">Piscinibacter gummiphilus</name>
    <dbReference type="NCBI Taxonomy" id="946333"/>
    <lineage>
        <taxon>Bacteria</taxon>
        <taxon>Pseudomonadati</taxon>
        <taxon>Pseudomonadota</taxon>
        <taxon>Betaproteobacteria</taxon>
        <taxon>Burkholderiales</taxon>
        <taxon>Sphaerotilaceae</taxon>
        <taxon>Piscinibacter</taxon>
    </lineage>
</organism>
<accession>A0ABZ0CW23</accession>
<dbReference type="RefSeq" id="WP_316702124.1">
    <property type="nucleotide sequence ID" value="NZ_CP136336.1"/>
</dbReference>
<dbReference type="Proteomes" id="UP001303946">
    <property type="component" value="Chromosome"/>
</dbReference>
<name>A0ABZ0CW23_9BURK</name>
<keyword evidence="1" id="KW-0732">Signal</keyword>
<feature type="chain" id="PRO_5046763046" evidence="1">
    <location>
        <begin position="24"/>
        <end position="274"/>
    </location>
</feature>
<evidence type="ECO:0000256" key="1">
    <source>
        <dbReference type="SAM" id="SignalP"/>
    </source>
</evidence>
<gene>
    <name evidence="2" type="ORF">RXV79_03695</name>
</gene>
<evidence type="ECO:0000313" key="3">
    <source>
        <dbReference type="Proteomes" id="UP001303946"/>
    </source>
</evidence>
<dbReference type="Pfam" id="PF10670">
    <property type="entry name" value="DUF4198"/>
    <property type="match status" value="1"/>
</dbReference>
<feature type="signal peptide" evidence="1">
    <location>
        <begin position="1"/>
        <end position="23"/>
    </location>
</feature>
<sequence length="274" mass="29861">MATLLLRLSLIATSLLFAGAAWAHDTWFEPLPAARPGEVRLALGTGNRFPRHEFTVGEASLREQGCRRAAAKAVPLRVTGETVQALTLAARPGGVGPVTCWAQQQPFEIEIAPATVEVYLKEVNASPDVRAAWAELQARGLPWRERYAKHARIELAGRHSSSDTATPTAMAMDVLMESGLQPLAAGDTVRFQVLRDGQPLPGLAVELQNDQSPLGFWKKTDAEGRVSFLVPIEGQWLLRGTDLRLSPSVPNTWDSRFVTLTFRVGPGVRASPQR</sequence>
<evidence type="ECO:0000313" key="2">
    <source>
        <dbReference type="EMBL" id="WOB09167.1"/>
    </source>
</evidence>
<dbReference type="InterPro" id="IPR019613">
    <property type="entry name" value="DUF4198"/>
</dbReference>
<dbReference type="EMBL" id="CP136336">
    <property type="protein sequence ID" value="WOB09167.1"/>
    <property type="molecule type" value="Genomic_DNA"/>
</dbReference>
<proteinExistence type="predicted"/>
<reference evidence="2 3" key="1">
    <citation type="submission" date="2023-10" db="EMBL/GenBank/DDBJ databases">
        <title>Bacteria for the degradation of biodegradable plastic PBAT(Polybutylene adipate terephthalate).</title>
        <authorList>
            <person name="Weon H.-Y."/>
            <person name="Yeon J."/>
        </authorList>
    </citation>
    <scope>NUCLEOTIDE SEQUENCE [LARGE SCALE GENOMIC DNA]</scope>
    <source>
        <strain evidence="2 3">SBD 7-3</strain>
    </source>
</reference>